<feature type="signal peptide" evidence="1">
    <location>
        <begin position="1"/>
        <end position="21"/>
    </location>
</feature>
<name>W1NJH4_AMBTC</name>
<organism evidence="2 3">
    <name type="scientific">Amborella trichopoda</name>
    <dbReference type="NCBI Taxonomy" id="13333"/>
    <lineage>
        <taxon>Eukaryota</taxon>
        <taxon>Viridiplantae</taxon>
        <taxon>Streptophyta</taxon>
        <taxon>Embryophyta</taxon>
        <taxon>Tracheophyta</taxon>
        <taxon>Spermatophyta</taxon>
        <taxon>Magnoliopsida</taxon>
        <taxon>Amborellales</taxon>
        <taxon>Amborellaceae</taxon>
        <taxon>Amborella</taxon>
    </lineage>
</organism>
<gene>
    <name evidence="2" type="ORF">AMTR_s00060p00189450</name>
</gene>
<dbReference type="Proteomes" id="UP000017836">
    <property type="component" value="Unassembled WGS sequence"/>
</dbReference>
<protein>
    <submittedName>
        <fullName evidence="2">Uncharacterized protein</fullName>
    </submittedName>
</protein>
<dbReference type="HOGENOM" id="CLU_1940964_0_0_1"/>
<reference evidence="3" key="1">
    <citation type="journal article" date="2013" name="Science">
        <title>The Amborella genome and the evolution of flowering plants.</title>
        <authorList>
            <consortium name="Amborella Genome Project"/>
        </authorList>
    </citation>
    <scope>NUCLEOTIDE SEQUENCE [LARGE SCALE GENOMIC DNA]</scope>
</reference>
<feature type="chain" id="PRO_5005377454" evidence="1">
    <location>
        <begin position="22"/>
        <end position="130"/>
    </location>
</feature>
<evidence type="ECO:0000256" key="1">
    <source>
        <dbReference type="SAM" id="SignalP"/>
    </source>
</evidence>
<sequence>MGSPFLVFLQRLLVPMRVSVMMLIDMPFSMIKEWGKDEIRLGSCRAGRHGGPSALELEDLDIMKVAAPELEGSEVLKPIALDIRVSEVLELATEALVEEEMLHETEATSPADDIAVDTLTCWERIARVIE</sequence>
<keyword evidence="1" id="KW-0732">Signal</keyword>
<evidence type="ECO:0000313" key="3">
    <source>
        <dbReference type="Proteomes" id="UP000017836"/>
    </source>
</evidence>
<proteinExistence type="predicted"/>
<evidence type="ECO:0000313" key="2">
    <source>
        <dbReference type="EMBL" id="ERM95932.1"/>
    </source>
</evidence>
<keyword evidence="3" id="KW-1185">Reference proteome</keyword>
<dbReference type="Gramene" id="ERM95932">
    <property type="protein sequence ID" value="ERM95932"/>
    <property type="gene ID" value="AMTR_s00060p00189450"/>
</dbReference>
<dbReference type="AlphaFoldDB" id="W1NJH4"/>
<accession>W1NJH4</accession>
<dbReference type="EMBL" id="KI397373">
    <property type="protein sequence ID" value="ERM95932.1"/>
    <property type="molecule type" value="Genomic_DNA"/>
</dbReference>